<proteinExistence type="predicted"/>
<evidence type="ECO:0000256" key="2">
    <source>
        <dbReference type="SAM" id="Phobius"/>
    </source>
</evidence>
<keyword evidence="2" id="KW-0472">Membrane</keyword>
<evidence type="ECO:0000256" key="1">
    <source>
        <dbReference type="SAM" id="MobiDB-lite"/>
    </source>
</evidence>
<protein>
    <submittedName>
        <fullName evidence="3">Phage holin family protein</fullName>
    </submittedName>
</protein>
<keyword evidence="2" id="KW-0812">Transmembrane</keyword>
<gene>
    <name evidence="3" type="ORF">EII35_11310</name>
</gene>
<keyword evidence="2" id="KW-1133">Transmembrane helix</keyword>
<feature type="region of interest" description="Disordered" evidence="1">
    <location>
        <begin position="350"/>
        <end position="371"/>
    </location>
</feature>
<comment type="caution">
    <text evidence="3">The sequence shown here is derived from an EMBL/GenBank/DDBJ whole genome shotgun (WGS) entry which is preliminary data.</text>
</comment>
<dbReference type="Proteomes" id="UP000280935">
    <property type="component" value="Unassembled WGS sequence"/>
</dbReference>
<organism evidence="3 4">
    <name type="scientific">Arachnia propionica</name>
    <dbReference type="NCBI Taxonomy" id="1750"/>
    <lineage>
        <taxon>Bacteria</taxon>
        <taxon>Bacillati</taxon>
        <taxon>Actinomycetota</taxon>
        <taxon>Actinomycetes</taxon>
        <taxon>Propionibacteriales</taxon>
        <taxon>Propionibacteriaceae</taxon>
        <taxon>Arachnia</taxon>
    </lineage>
</organism>
<evidence type="ECO:0000313" key="3">
    <source>
        <dbReference type="EMBL" id="RRD48787.1"/>
    </source>
</evidence>
<feature type="region of interest" description="Disordered" evidence="1">
    <location>
        <begin position="529"/>
        <end position="553"/>
    </location>
</feature>
<reference evidence="3 4" key="1">
    <citation type="submission" date="2018-11" db="EMBL/GenBank/DDBJ databases">
        <title>Genomes From Bacteria Associated with the Canine Oral Cavity: a Test Case for Automated Genome-Based Taxonomic Assignment.</title>
        <authorList>
            <person name="Coil D.A."/>
            <person name="Jospin G."/>
            <person name="Darling A.E."/>
            <person name="Wallis C."/>
            <person name="Davis I.J."/>
            <person name="Harris S."/>
            <person name="Eisen J.A."/>
            <person name="Holcombe L.J."/>
            <person name="O'Flynn C."/>
        </authorList>
    </citation>
    <scope>NUCLEOTIDE SEQUENCE [LARGE SCALE GENOMIC DNA]</scope>
    <source>
        <strain evidence="3 4">OH2822_COT-296</strain>
    </source>
</reference>
<dbReference type="RefSeq" id="WP_125228576.1">
    <property type="nucleotide sequence ID" value="NZ_RQYT01000030.1"/>
</dbReference>
<name>A0A3P1WSP9_9ACTN</name>
<dbReference type="OrthoDB" id="1814561at2"/>
<feature type="transmembrane region" description="Helical" evidence="2">
    <location>
        <begin position="124"/>
        <end position="143"/>
    </location>
</feature>
<evidence type="ECO:0000313" key="4">
    <source>
        <dbReference type="Proteomes" id="UP000280935"/>
    </source>
</evidence>
<accession>A0A3P1WSP9</accession>
<feature type="transmembrane region" description="Helical" evidence="2">
    <location>
        <begin position="66"/>
        <end position="85"/>
    </location>
</feature>
<dbReference type="EMBL" id="RQYT01000030">
    <property type="protein sequence ID" value="RRD48787.1"/>
    <property type="molecule type" value="Genomic_DNA"/>
</dbReference>
<feature type="transmembrane region" description="Helical" evidence="2">
    <location>
        <begin position="91"/>
        <end position="112"/>
    </location>
</feature>
<dbReference type="AlphaFoldDB" id="A0A3P1WSP9"/>
<sequence length="835" mass="92588">MGSSDTSKDRGAGWSFLVEEIRYLGRTILSGRDLDGTPLTFRGRMRRVSTRVRNFRLFGGVKSTRWAWAILGLFFFVVLTIVLVLDFTWAPWLQFLLVGGLLVSGGWAAMSWHRIWARRSRHSAFYILGALSLYVVGLGGWFMRDCLPGRIPFVAQVYHALLLFTGQAAPESCHPVPLGLQVAELGGLIVLFATVLAVINEISSGPIARWRASLASRVILVTGLSDDTLPVIRALTEDPDRSLIVVVEPNPDHPLSHQVRRYGARVIKGEISTRTAEQRWLKGMCTAWGRHVSLRRAYLLSSDEQANLEAAKVIRDVLAGLGSAYHDPHQPPTRLIVRIDRYLPAHHHAAQQATHWRVGGETTGRHRSDLRTGPHVFISTLGRTQVIAHALAEHIATEGTPTHVMVVGDSDLSRAFADEWRLQRDTAAFLLDRTTPEQERRGDLERRAALPDLERVAGLPSTAKLRGRCEAGNRVSVLLAHEPDEAGRSELETLATELRGLRVDVFIPTRGVRGLARIPLMGCLRPFGPSLGGDPVGPTEPGESTQPTPLQGVPQDSWFRAAKLAADSYAVNGKPSTWYDAVPTERDSNFRAAWSLLTWLAELGYTWSATRPKEPNPPSDDLLGLLIPLEHRAWMAFKHDTGWRGVHAATNDKKRRLNRLLHPLDELEEERRETAAQGTLHNLKSLMEIFEIFGFHPVPPAAAHDRAWRFRRVGTVRVIQELDTTHTWKDDVGNTLTAHPGDLLIEGVQPPTATRSITAESFHATHEGTPVVGEYRRVGTVTARLAFPGEKVHSQEGEQTAAEDCWVLQDADGHQWLTTSAGLRQGYVIEGPCTS</sequence>